<dbReference type="Pfam" id="PF00072">
    <property type="entry name" value="Response_reg"/>
    <property type="match status" value="1"/>
</dbReference>
<dbReference type="InterPro" id="IPR011006">
    <property type="entry name" value="CheY-like_superfamily"/>
</dbReference>
<evidence type="ECO:0000313" key="4">
    <source>
        <dbReference type="Proteomes" id="UP000229915"/>
    </source>
</evidence>
<dbReference type="AlphaFoldDB" id="A0A2M7TC54"/>
<name>A0A2M7TC54_UNCKA</name>
<dbReference type="InterPro" id="IPR001789">
    <property type="entry name" value="Sig_transdc_resp-reg_receiver"/>
</dbReference>
<dbReference type="Gene3D" id="3.40.50.2300">
    <property type="match status" value="1"/>
</dbReference>
<feature type="modified residue" description="4-aspartylphosphate" evidence="1">
    <location>
        <position position="1"/>
    </location>
</feature>
<sequence length="47" mass="5249">DIVMPKMDGVDMLKKLREDGWGSKVPVLLLTNDSNPEHIKETLKADA</sequence>
<dbReference type="PROSITE" id="PS50110">
    <property type="entry name" value="RESPONSE_REGULATORY"/>
    <property type="match status" value="1"/>
</dbReference>
<evidence type="ECO:0000259" key="2">
    <source>
        <dbReference type="PROSITE" id="PS50110"/>
    </source>
</evidence>
<protein>
    <submittedName>
        <fullName evidence="3">Response regulator</fullName>
    </submittedName>
</protein>
<evidence type="ECO:0000313" key="3">
    <source>
        <dbReference type="EMBL" id="PIZ42821.1"/>
    </source>
</evidence>
<feature type="domain" description="Response regulatory" evidence="2">
    <location>
        <begin position="1"/>
        <end position="47"/>
    </location>
</feature>
<dbReference type="EMBL" id="PFNK01000070">
    <property type="protein sequence ID" value="PIZ42821.1"/>
    <property type="molecule type" value="Genomic_DNA"/>
</dbReference>
<dbReference type="GO" id="GO:0000160">
    <property type="term" value="P:phosphorelay signal transduction system"/>
    <property type="evidence" value="ECO:0007669"/>
    <property type="project" value="InterPro"/>
</dbReference>
<accession>A0A2M7TC54</accession>
<proteinExistence type="predicted"/>
<dbReference type="SUPFAM" id="SSF52172">
    <property type="entry name" value="CheY-like"/>
    <property type="match status" value="1"/>
</dbReference>
<organism evidence="3 4">
    <name type="scientific">candidate division WWE3 bacterium CG_4_10_14_0_2_um_filter_42_7</name>
    <dbReference type="NCBI Taxonomy" id="1975073"/>
    <lineage>
        <taxon>Bacteria</taxon>
        <taxon>Katanobacteria</taxon>
    </lineage>
</organism>
<keyword evidence="1" id="KW-0597">Phosphoprotein</keyword>
<comment type="caution">
    <text evidence="3">The sequence shown here is derived from an EMBL/GenBank/DDBJ whole genome shotgun (WGS) entry which is preliminary data.</text>
</comment>
<gene>
    <name evidence="3" type="ORF">COY33_02520</name>
</gene>
<feature type="non-terminal residue" evidence="3">
    <location>
        <position position="1"/>
    </location>
</feature>
<reference evidence="4" key="1">
    <citation type="submission" date="2017-09" db="EMBL/GenBank/DDBJ databases">
        <title>Depth-based differentiation of microbial function through sediment-hosted aquifers and enrichment of novel symbionts in the deep terrestrial subsurface.</title>
        <authorList>
            <person name="Probst A.J."/>
            <person name="Ladd B."/>
            <person name="Jarett J.K."/>
            <person name="Geller-Mcgrath D.E."/>
            <person name="Sieber C.M.K."/>
            <person name="Emerson J.B."/>
            <person name="Anantharaman K."/>
            <person name="Thomas B.C."/>
            <person name="Malmstrom R."/>
            <person name="Stieglmeier M."/>
            <person name="Klingl A."/>
            <person name="Woyke T."/>
            <person name="Ryan C.M."/>
            <person name="Banfield J.F."/>
        </authorList>
    </citation>
    <scope>NUCLEOTIDE SEQUENCE [LARGE SCALE GENOMIC DNA]</scope>
</reference>
<dbReference type="Proteomes" id="UP000229915">
    <property type="component" value="Unassembled WGS sequence"/>
</dbReference>
<feature type="non-terminal residue" evidence="3">
    <location>
        <position position="47"/>
    </location>
</feature>
<evidence type="ECO:0000256" key="1">
    <source>
        <dbReference type="PROSITE-ProRule" id="PRU00169"/>
    </source>
</evidence>